<dbReference type="GO" id="GO:0008649">
    <property type="term" value="F:rRNA methyltransferase activity"/>
    <property type="evidence" value="ECO:0007669"/>
    <property type="project" value="TreeGrafter"/>
</dbReference>
<keyword evidence="4 7" id="KW-0808">Transferase</keyword>
<dbReference type="Gene3D" id="1.10.287.4070">
    <property type="match status" value="1"/>
</dbReference>
<dbReference type="GO" id="GO:0008033">
    <property type="term" value="P:tRNA processing"/>
    <property type="evidence" value="ECO:0007669"/>
    <property type="project" value="UniProtKB-UniRule"/>
</dbReference>
<reference evidence="10" key="1">
    <citation type="journal article" date="2015" name="MBio">
        <title>Genome-Resolved Metagenomic Analysis Reveals Roles for Candidate Phyla and Other Microbial Community Members in Biogeochemical Transformations in Oil Reservoirs.</title>
        <authorList>
            <person name="Hu P."/>
            <person name="Tom L."/>
            <person name="Singh A."/>
            <person name="Thomas B.C."/>
            <person name="Baker B.J."/>
            <person name="Piceno Y.M."/>
            <person name="Andersen G.L."/>
            <person name="Banfield J.F."/>
        </authorList>
    </citation>
    <scope>NUCLEOTIDE SEQUENCE [LARGE SCALE GENOMIC DNA]</scope>
</reference>
<dbReference type="InterPro" id="IPR029063">
    <property type="entry name" value="SAM-dependent_MTases_sf"/>
</dbReference>
<dbReference type="NCBIfam" id="NF003276">
    <property type="entry name" value="PRK04266.1-2"/>
    <property type="match status" value="1"/>
</dbReference>
<keyword evidence="6 7" id="KW-0694">RNA-binding</keyword>
<evidence type="ECO:0000256" key="6">
    <source>
        <dbReference type="ARBA" id="ARBA00022884"/>
    </source>
</evidence>
<dbReference type="GO" id="GO:0000494">
    <property type="term" value="P:box C/D sno(s)RNA 3'-end processing"/>
    <property type="evidence" value="ECO:0007669"/>
    <property type="project" value="TreeGrafter"/>
</dbReference>
<proteinExistence type="inferred from homology"/>
<dbReference type="PRINTS" id="PR00052">
    <property type="entry name" value="FIBRILLARIN"/>
</dbReference>
<protein>
    <recommendedName>
        <fullName evidence="7">Fibrillarin-like rRNA/tRNA 2'-O-methyltransferase</fullName>
        <ecNumber evidence="7">2.1.1.-</ecNumber>
    </recommendedName>
</protein>
<organism evidence="9 10">
    <name type="scientific">Methanoculleus marisnigri</name>
    <dbReference type="NCBI Taxonomy" id="2198"/>
    <lineage>
        <taxon>Archaea</taxon>
        <taxon>Methanobacteriati</taxon>
        <taxon>Methanobacteriota</taxon>
        <taxon>Stenosarchaea group</taxon>
        <taxon>Methanomicrobia</taxon>
        <taxon>Methanomicrobiales</taxon>
        <taxon>Methanomicrobiaceae</taxon>
        <taxon>Methanoculleus</taxon>
    </lineage>
</organism>
<dbReference type="EC" id="2.1.1.-" evidence="7"/>
<dbReference type="Pfam" id="PF01269">
    <property type="entry name" value="Fibrillarin"/>
    <property type="match status" value="1"/>
</dbReference>
<dbReference type="EMBL" id="LGHE01000252">
    <property type="protein sequence ID" value="KUK99529.1"/>
    <property type="molecule type" value="Genomic_DNA"/>
</dbReference>
<dbReference type="CDD" id="cd02440">
    <property type="entry name" value="AdoMet_MTases"/>
    <property type="match status" value="1"/>
</dbReference>
<dbReference type="Proteomes" id="UP000054598">
    <property type="component" value="Unassembled WGS sequence"/>
</dbReference>
<evidence type="ECO:0000256" key="4">
    <source>
        <dbReference type="ARBA" id="ARBA00022679"/>
    </source>
</evidence>
<feature type="binding site" evidence="7">
    <location>
        <begin position="289"/>
        <end position="290"/>
    </location>
    <ligand>
        <name>S-adenosyl-L-methionine</name>
        <dbReference type="ChEBI" id="CHEBI:59789"/>
    </ligand>
</feature>
<comment type="caution">
    <text evidence="9">The sequence shown here is derived from an EMBL/GenBank/DDBJ whole genome shotgun (WGS) entry which is preliminary data.</text>
</comment>
<feature type="binding site" evidence="7">
    <location>
        <begin position="305"/>
        <end position="306"/>
    </location>
    <ligand>
        <name>S-adenosyl-L-methionine</name>
        <dbReference type="ChEBI" id="CHEBI:59789"/>
    </ligand>
</feature>
<dbReference type="GO" id="GO:1990259">
    <property type="term" value="F:histone H2AQ104 methyltransferase activity"/>
    <property type="evidence" value="ECO:0007669"/>
    <property type="project" value="TreeGrafter"/>
</dbReference>
<feature type="region of interest" description="Disordered" evidence="8">
    <location>
        <begin position="154"/>
        <end position="223"/>
    </location>
</feature>
<dbReference type="GO" id="GO:0003723">
    <property type="term" value="F:RNA binding"/>
    <property type="evidence" value="ECO:0007669"/>
    <property type="project" value="UniProtKB-UniRule"/>
</dbReference>
<gene>
    <name evidence="7" type="primary">flpA</name>
    <name evidence="9" type="ORF">XE10_1791</name>
</gene>
<evidence type="ECO:0000256" key="2">
    <source>
        <dbReference type="ARBA" id="ARBA00022552"/>
    </source>
</evidence>
<comment type="subunit">
    <text evidence="7">Interacts with nop5. Component of box C/D small ribonucleoprotein (sRNP) particles that contain rpl7ae, FlpA and nop5, plus a guide RNA.</text>
</comment>
<dbReference type="PANTHER" id="PTHR10335">
    <property type="entry name" value="RRNA 2-O-METHYLTRANSFERASE FIBRILLARIN"/>
    <property type="match status" value="1"/>
</dbReference>
<keyword evidence="5 7" id="KW-0819">tRNA processing</keyword>
<feature type="binding site" evidence="7">
    <location>
        <begin position="350"/>
        <end position="353"/>
    </location>
    <ligand>
        <name>S-adenosyl-L-methionine</name>
        <dbReference type="ChEBI" id="CHEBI:59789"/>
    </ligand>
</feature>
<evidence type="ECO:0000313" key="9">
    <source>
        <dbReference type="EMBL" id="KUK99529.1"/>
    </source>
</evidence>
<comment type="similarity">
    <text evidence="1 7">Belongs to the methyltransferase superfamily. Fibrillarin family.</text>
</comment>
<evidence type="ECO:0000256" key="8">
    <source>
        <dbReference type="SAM" id="MobiDB-lite"/>
    </source>
</evidence>
<evidence type="ECO:0000256" key="5">
    <source>
        <dbReference type="ARBA" id="ARBA00022694"/>
    </source>
</evidence>
<evidence type="ECO:0000313" key="10">
    <source>
        <dbReference type="Proteomes" id="UP000054598"/>
    </source>
</evidence>
<dbReference type="SUPFAM" id="SSF53335">
    <property type="entry name" value="S-adenosyl-L-methionine-dependent methyltransferases"/>
    <property type="match status" value="1"/>
</dbReference>
<dbReference type="AlphaFoldDB" id="A0A101IQL8"/>
<keyword evidence="2 7" id="KW-0698">rRNA processing</keyword>
<evidence type="ECO:0000256" key="3">
    <source>
        <dbReference type="ARBA" id="ARBA00022603"/>
    </source>
</evidence>
<dbReference type="HAMAP" id="MF_00351">
    <property type="entry name" value="RNA_methyltransf_FlpA"/>
    <property type="match status" value="1"/>
</dbReference>
<dbReference type="NCBIfam" id="NF003278">
    <property type="entry name" value="PRK04266.1-4"/>
    <property type="match status" value="1"/>
</dbReference>
<keyword evidence="3 7" id="KW-0489">Methyltransferase</keyword>
<evidence type="ECO:0000256" key="1">
    <source>
        <dbReference type="ARBA" id="ARBA00010632"/>
    </source>
</evidence>
<dbReference type="PANTHER" id="PTHR10335:SF17">
    <property type="entry name" value="FIBRILLARIN"/>
    <property type="match status" value="1"/>
</dbReference>
<dbReference type="PATRIC" id="fig|2198.3.peg.1822"/>
<dbReference type="InterPro" id="IPR000692">
    <property type="entry name" value="Fibrillarin"/>
</dbReference>
<dbReference type="SMART" id="SM01206">
    <property type="entry name" value="Fibrillarin"/>
    <property type="match status" value="1"/>
</dbReference>
<comment type="function">
    <text evidence="7">Involved in pre-rRNA and tRNA processing. Utilizes the methyl donor S-adenosyl-L-methionine to catalyze the site-specific 2'-hydroxyl methylation of ribose moieties in rRNA and tRNA. Site specificity is provided by a guide RNA that base pairs with the substrate. Methylation occurs at a characteristic distance from the sequence involved in base pairing with the guide RNA.</text>
</comment>
<evidence type="ECO:0000256" key="7">
    <source>
        <dbReference type="HAMAP-Rule" id="MF_00351"/>
    </source>
</evidence>
<dbReference type="Gene3D" id="3.40.50.150">
    <property type="entry name" value="Vaccinia Virus protein VP39"/>
    <property type="match status" value="1"/>
</dbReference>
<sequence>MLQRYWFGDVDEQECRAAGADPAALAERAATLRTGMESYIPIDWEVARDCGVVRTREEYVNLLRAVCTTLAREKIALSYQGRDVELLQMVRMLDELDNVINLLQERAAEWYQVTTPSFSRKYRSLPARKMLDLIRRGARGGLSDAADERLGEGALLAPPGRDAAAEARDHLPAPEGPQCPQRRARTGGPGARGETRHRRPARLLPGRGGAGVHPECPGADRQRGGRGMIWLGNVLVSPGEGGVYGERTLDGYRVWDPYRSKLAALYVLGGGMDLTPDLRVLYLGAANGTTVSHVADYVETVYAVEFAPRPMQDLLEVARRRKNIVPIMADANRPDEYAPFMEAVDLVYQDVAQPNQVEIAERNLVFLKPGGHLILMLKTRSVDVRRDPAEVLSEARAGLERRLDVTDVRWLEPYHHDHAAIVCSFR</sequence>
<accession>A0A101IQL8</accession>
<feature type="binding site" evidence="7">
    <location>
        <begin position="330"/>
        <end position="331"/>
    </location>
    <ligand>
        <name>S-adenosyl-L-methionine</name>
        <dbReference type="ChEBI" id="CHEBI:59789"/>
    </ligand>
</feature>
<feature type="compositionally biased region" description="Basic and acidic residues" evidence="8">
    <location>
        <begin position="163"/>
        <end position="172"/>
    </location>
</feature>
<name>A0A101IQL8_9EURY</name>